<dbReference type="STRING" id="1220162.K1VJ77"/>
<evidence type="ECO:0000256" key="6">
    <source>
        <dbReference type="ARBA" id="ARBA00045533"/>
    </source>
</evidence>
<proteinExistence type="predicted"/>
<organism evidence="9 10">
    <name type="scientific">Trichosporon asahii var. asahii (strain CBS 8904)</name>
    <name type="common">Yeast</name>
    <dbReference type="NCBI Taxonomy" id="1220162"/>
    <lineage>
        <taxon>Eukaryota</taxon>
        <taxon>Fungi</taxon>
        <taxon>Dikarya</taxon>
        <taxon>Basidiomycota</taxon>
        <taxon>Agaricomycotina</taxon>
        <taxon>Tremellomycetes</taxon>
        <taxon>Trichosporonales</taxon>
        <taxon>Trichosporonaceae</taxon>
        <taxon>Trichosporon</taxon>
    </lineage>
</organism>
<dbReference type="GO" id="GO:0005787">
    <property type="term" value="C:signal peptidase complex"/>
    <property type="evidence" value="ECO:0007669"/>
    <property type="project" value="TreeGrafter"/>
</dbReference>
<dbReference type="InParanoid" id="K1VJ77"/>
<dbReference type="OMA" id="ERPIIKY"/>
<evidence type="ECO:0000313" key="10">
    <source>
        <dbReference type="Proteomes" id="UP000006757"/>
    </source>
</evidence>
<keyword evidence="10" id="KW-1185">Reference proteome</keyword>
<dbReference type="AlphaFoldDB" id="K1VJ77"/>
<dbReference type="PANTHER" id="PTHR10806:SF6">
    <property type="entry name" value="SIGNAL PEPTIDASE COMPLEX CATALYTIC SUBUNIT SEC11"/>
    <property type="match status" value="1"/>
</dbReference>
<dbReference type="OrthoDB" id="10257561at2759"/>
<dbReference type="CDD" id="cd06530">
    <property type="entry name" value="S26_SPase_I"/>
    <property type="match status" value="1"/>
</dbReference>
<comment type="caution">
    <text evidence="9">The sequence shown here is derived from an EMBL/GenBank/DDBJ whole genome shotgun (WGS) entry which is preliminary data.</text>
</comment>
<gene>
    <name evidence="9" type="ORF">A1Q2_04846</name>
</gene>
<evidence type="ECO:0000256" key="4">
    <source>
        <dbReference type="ARBA" id="ARBA00022824"/>
    </source>
</evidence>
<evidence type="ECO:0000256" key="7">
    <source>
        <dbReference type="ARBA" id="ARBA00047037"/>
    </source>
</evidence>
<comment type="function">
    <text evidence="6">Catalytic component of the signal peptidase complex (SPC) which catalyzes the cleavage of N-terminal signal sequences from nascent proteins as they are translocated into the lumen of the endoplasmic reticulum. Specifically cleaves N-terminal signal peptides that contain a hydrophobic alpha-helix (h-region) shorter than 18-20 amino acids.</text>
</comment>
<evidence type="ECO:0000256" key="3">
    <source>
        <dbReference type="ARBA" id="ARBA00021755"/>
    </source>
</evidence>
<dbReference type="InterPro" id="IPR019533">
    <property type="entry name" value="Peptidase_S26"/>
</dbReference>
<evidence type="ECO:0000256" key="8">
    <source>
        <dbReference type="SAM" id="Phobius"/>
    </source>
</evidence>
<dbReference type="MEROPS" id="S26.010"/>
<dbReference type="GO" id="GO:0006465">
    <property type="term" value="P:signal peptide processing"/>
    <property type="evidence" value="ECO:0007669"/>
    <property type="project" value="InterPro"/>
</dbReference>
<evidence type="ECO:0000256" key="1">
    <source>
        <dbReference type="ARBA" id="ARBA00004648"/>
    </source>
</evidence>
<reference evidence="9 10" key="1">
    <citation type="journal article" date="2012" name="Eukaryot. Cell">
        <title>Genome sequence of the Trichosporon asahii environmental strain CBS 8904.</title>
        <authorList>
            <person name="Yang R.Y."/>
            <person name="Li H.T."/>
            <person name="Zhu H."/>
            <person name="Zhou G.P."/>
            <person name="Wang M."/>
            <person name="Wang L."/>
        </authorList>
    </citation>
    <scope>NUCLEOTIDE SEQUENCE [LARGE SCALE GENOMIC DNA]</scope>
    <source>
        <strain evidence="9 10">CBS 8904</strain>
    </source>
</reference>
<comment type="subcellular location">
    <subcellularLocation>
        <location evidence="1">Endoplasmic reticulum membrane</location>
        <topology evidence="1">Single-pass type II membrane protein</topology>
    </subcellularLocation>
</comment>
<protein>
    <recommendedName>
        <fullName evidence="2">Signal peptidase complex catalytic subunit SEC11</fullName>
    </recommendedName>
    <alternativeName>
        <fullName evidence="3">Signal peptidase complex catalytic subunit sec11</fullName>
    </alternativeName>
</protein>
<keyword evidence="4" id="KW-0256">Endoplasmic reticulum</keyword>
<feature type="transmembrane region" description="Helical" evidence="8">
    <location>
        <begin position="12"/>
        <end position="35"/>
    </location>
</feature>
<accession>K1VJ77</accession>
<name>K1VJ77_TRIAC</name>
<dbReference type="EMBL" id="AMBO01000333">
    <property type="protein sequence ID" value="EKD00836.1"/>
    <property type="molecule type" value="Genomic_DNA"/>
</dbReference>
<evidence type="ECO:0000256" key="2">
    <source>
        <dbReference type="ARBA" id="ARBA00019685"/>
    </source>
</evidence>
<comment type="subunit">
    <text evidence="7">Component of the signal peptidase complex (SPC) composed of a catalytic subunit SEC11 and three accessory subunits SPC1, SPC2 and SPC3. The complex induces a local thinning of the ER membrane which is used to measure the length of the signal peptide (SP) h-region of protein substrates. This ensures the selectivity of the complex towards h-regions shorter than 18-20 amino acids. SPC associates with the translocon complex.</text>
</comment>
<keyword evidence="5" id="KW-0735">Signal-anchor</keyword>
<dbReference type="InterPro" id="IPR001733">
    <property type="entry name" value="Peptidase_S26B"/>
</dbReference>
<dbReference type="GO" id="GO:0004252">
    <property type="term" value="F:serine-type endopeptidase activity"/>
    <property type="evidence" value="ECO:0007669"/>
    <property type="project" value="InterPro"/>
</dbReference>
<dbReference type="FunCoup" id="K1VJ77">
    <property type="interactions" value="209"/>
</dbReference>
<keyword evidence="8" id="KW-0472">Membrane</keyword>
<keyword evidence="8" id="KW-1133">Transmembrane helix</keyword>
<dbReference type="eggNOG" id="KOG3342">
    <property type="taxonomic scope" value="Eukaryota"/>
</dbReference>
<sequence>MFGEEIAKIRKLGVHGVLFQLLNFLNVVASGLVMWKALCLVTNSESPIVVVLSPGDPLGTPIVHRVIESHTSNTTQLLLTKGDNNPTDDFFLYKGPQWLDSRQIVGKVVGFLPYLGYVTIAMNDFPQLKYALLGTVGAFLLLNRDHSS</sequence>
<evidence type="ECO:0000313" key="9">
    <source>
        <dbReference type="EMBL" id="EKD00836.1"/>
    </source>
</evidence>
<keyword evidence="8" id="KW-0812">Transmembrane</keyword>
<dbReference type="PANTHER" id="PTHR10806">
    <property type="entry name" value="SIGNAL PEPTIDASE COMPLEX CATALYTIC SUBUNIT SEC11"/>
    <property type="match status" value="1"/>
</dbReference>
<evidence type="ECO:0000256" key="5">
    <source>
        <dbReference type="ARBA" id="ARBA00022968"/>
    </source>
</evidence>
<dbReference type="HOGENOM" id="CLU_089996_0_0_1"/>
<dbReference type="Proteomes" id="UP000006757">
    <property type="component" value="Unassembled WGS sequence"/>
</dbReference>